<dbReference type="Gene3D" id="2.60.40.10">
    <property type="entry name" value="Immunoglobulins"/>
    <property type="match status" value="1"/>
</dbReference>
<name>A0A935Q0C3_9PROT</name>
<dbReference type="InterPro" id="IPR049826">
    <property type="entry name" value="Ig-like_ice"/>
</dbReference>
<reference evidence="1 2" key="1">
    <citation type="submission" date="2020-10" db="EMBL/GenBank/DDBJ databases">
        <title>Connecting structure to function with the recovery of over 1000 high-quality activated sludge metagenome-assembled genomes encoding full-length rRNA genes using long-read sequencing.</title>
        <authorList>
            <person name="Singleton C.M."/>
            <person name="Petriglieri F."/>
            <person name="Kristensen J.M."/>
            <person name="Kirkegaard R.H."/>
            <person name="Michaelsen T.Y."/>
            <person name="Andersen M.H."/>
            <person name="Karst S.M."/>
            <person name="Dueholm M.S."/>
            <person name="Nielsen P.H."/>
            <person name="Albertsen M."/>
        </authorList>
    </citation>
    <scope>NUCLEOTIDE SEQUENCE [LARGE SCALE GENOMIC DNA]</scope>
    <source>
        <strain evidence="1">EsbW_18-Q3-R4-48_BATAC.285</strain>
    </source>
</reference>
<dbReference type="Proteomes" id="UP000697998">
    <property type="component" value="Unassembled WGS sequence"/>
</dbReference>
<comment type="caution">
    <text evidence="1">The sequence shown here is derived from an EMBL/GenBank/DDBJ whole genome shotgun (WGS) entry which is preliminary data.</text>
</comment>
<dbReference type="InterPro" id="IPR013783">
    <property type="entry name" value="Ig-like_fold"/>
</dbReference>
<sequence length="82" mass="8777">MVIDTAPPLPTITLDADITADDILNAAEIAGNVTVTGTVGGDAKAGDTVTLTVNGQNFTGTRRRHRRRARLCHRCPRRRPLG</sequence>
<evidence type="ECO:0000313" key="2">
    <source>
        <dbReference type="Proteomes" id="UP000697998"/>
    </source>
</evidence>
<dbReference type="NCBIfam" id="NF012196">
    <property type="entry name" value="Ig_like_ice"/>
    <property type="match status" value="1"/>
</dbReference>
<protein>
    <submittedName>
        <fullName evidence="1">Ig-like domain-containing protein</fullName>
    </submittedName>
</protein>
<evidence type="ECO:0000313" key="1">
    <source>
        <dbReference type="EMBL" id="MBK7675181.1"/>
    </source>
</evidence>
<organism evidence="1 2">
    <name type="scientific">Candidatus Accumulibacter proximus</name>
    <dbReference type="NCBI Taxonomy" id="2954385"/>
    <lineage>
        <taxon>Bacteria</taxon>
        <taxon>Pseudomonadati</taxon>
        <taxon>Pseudomonadota</taxon>
        <taxon>Betaproteobacteria</taxon>
        <taxon>Candidatus Accumulibacter</taxon>
    </lineage>
</organism>
<proteinExistence type="predicted"/>
<dbReference type="AlphaFoldDB" id="A0A935Q0C3"/>
<gene>
    <name evidence="1" type="ORF">IPJ27_10755</name>
</gene>
<accession>A0A935Q0C3</accession>
<dbReference type="EMBL" id="JADJMH010000009">
    <property type="protein sequence ID" value="MBK7675181.1"/>
    <property type="molecule type" value="Genomic_DNA"/>
</dbReference>